<sequence length="148" mass="16839">ISSWSCFWLHLVLIFCGGWVSRKAPLRQGRNALVTQQGEQLRTANQLWCVWSRPLLLIRSRKAQCRGVVCSPRSVLSVGLVELLLQQRREAPETPQVEPAGWCSGIQLQPQEGKKVQLVSYWCLLFLDVGLEYPDGLCLLLQALPRHY</sequence>
<protein>
    <submittedName>
        <fullName evidence="2">Uncharacterized protein</fullName>
    </submittedName>
</protein>
<organism evidence="2 3">
    <name type="scientific">Chelonoidis abingdonii</name>
    <name type="common">Abingdon island giant tortoise</name>
    <name type="synonym">Testudo abingdonii</name>
    <dbReference type="NCBI Taxonomy" id="106734"/>
    <lineage>
        <taxon>Eukaryota</taxon>
        <taxon>Metazoa</taxon>
        <taxon>Chordata</taxon>
        <taxon>Craniata</taxon>
        <taxon>Vertebrata</taxon>
        <taxon>Euteleostomi</taxon>
        <taxon>Archelosauria</taxon>
        <taxon>Testudinata</taxon>
        <taxon>Testudines</taxon>
        <taxon>Cryptodira</taxon>
        <taxon>Durocryptodira</taxon>
        <taxon>Testudinoidea</taxon>
        <taxon>Testudinidae</taxon>
        <taxon>Chelonoidis</taxon>
    </lineage>
</organism>
<dbReference type="Proteomes" id="UP000694404">
    <property type="component" value="Unplaced"/>
</dbReference>
<feature type="chain" id="PRO_5034605153" evidence="1">
    <location>
        <begin position="22"/>
        <end position="148"/>
    </location>
</feature>
<reference evidence="2" key="2">
    <citation type="submission" date="2025-09" db="UniProtKB">
        <authorList>
            <consortium name="Ensembl"/>
        </authorList>
    </citation>
    <scope>IDENTIFICATION</scope>
</reference>
<evidence type="ECO:0000313" key="3">
    <source>
        <dbReference type="Proteomes" id="UP000694404"/>
    </source>
</evidence>
<name>A0A8C0IVR1_CHEAB</name>
<evidence type="ECO:0000313" key="2">
    <source>
        <dbReference type="Ensembl" id="ENSCABP00000023013.1"/>
    </source>
</evidence>
<dbReference type="AlphaFoldDB" id="A0A8C0IVR1"/>
<proteinExistence type="predicted"/>
<keyword evidence="3" id="KW-1185">Reference proteome</keyword>
<evidence type="ECO:0000256" key="1">
    <source>
        <dbReference type="SAM" id="SignalP"/>
    </source>
</evidence>
<accession>A0A8C0IVR1</accession>
<dbReference type="Ensembl" id="ENSCABT00000025205.1">
    <property type="protein sequence ID" value="ENSCABP00000023013.1"/>
    <property type="gene ID" value="ENSCABG00000016935.1"/>
</dbReference>
<keyword evidence="1" id="KW-0732">Signal</keyword>
<feature type="signal peptide" evidence="1">
    <location>
        <begin position="1"/>
        <end position="21"/>
    </location>
</feature>
<reference evidence="2" key="1">
    <citation type="submission" date="2025-08" db="UniProtKB">
        <authorList>
            <consortium name="Ensembl"/>
        </authorList>
    </citation>
    <scope>IDENTIFICATION</scope>
</reference>